<protein>
    <submittedName>
        <fullName evidence="1">Uncharacterized protein</fullName>
    </submittedName>
</protein>
<name>A0A2S8G2C7_9BACT</name>
<accession>A0A2S8G2C7</accession>
<sequence>MVRWIPLDQGRLLGRIVGVDSAESPRISILRSTTGPNAEVLHATESITTDPAKRIATATKTIATTTLTTGRLPVGTDNFSQFRQFFFDVVAIEFARWNPQLFHFFVVEGFNRTPSSRGGI</sequence>
<comment type="caution">
    <text evidence="1">The sequence shown here is derived from an EMBL/GenBank/DDBJ whole genome shotgun (WGS) entry which is preliminary data.</text>
</comment>
<organism evidence="1 2">
    <name type="scientific">Blastopirellula marina</name>
    <dbReference type="NCBI Taxonomy" id="124"/>
    <lineage>
        <taxon>Bacteria</taxon>
        <taxon>Pseudomonadati</taxon>
        <taxon>Planctomycetota</taxon>
        <taxon>Planctomycetia</taxon>
        <taxon>Pirellulales</taxon>
        <taxon>Pirellulaceae</taxon>
        <taxon>Blastopirellula</taxon>
    </lineage>
</organism>
<dbReference type="AlphaFoldDB" id="A0A2S8G2C7"/>
<dbReference type="EMBL" id="PUIB01000011">
    <property type="protein sequence ID" value="PQO38598.1"/>
    <property type="molecule type" value="Genomic_DNA"/>
</dbReference>
<dbReference type="Proteomes" id="UP000239388">
    <property type="component" value="Unassembled WGS sequence"/>
</dbReference>
<evidence type="ECO:0000313" key="1">
    <source>
        <dbReference type="EMBL" id="PQO38598.1"/>
    </source>
</evidence>
<reference evidence="1 2" key="1">
    <citation type="submission" date="2018-02" db="EMBL/GenBank/DDBJ databases">
        <title>Comparative genomes isolates from brazilian mangrove.</title>
        <authorList>
            <person name="Araujo J.E."/>
            <person name="Taketani R.G."/>
            <person name="Silva M.C.P."/>
            <person name="Loureco M.V."/>
            <person name="Andreote F.D."/>
        </authorList>
    </citation>
    <scope>NUCLEOTIDE SEQUENCE [LARGE SCALE GENOMIC DNA]</scope>
    <source>
        <strain evidence="1 2">NAP PRIS-MGV</strain>
    </source>
</reference>
<gene>
    <name evidence="1" type="ORF">C5Y98_11160</name>
</gene>
<proteinExistence type="predicted"/>
<evidence type="ECO:0000313" key="2">
    <source>
        <dbReference type="Proteomes" id="UP000239388"/>
    </source>
</evidence>